<accession>A0A4Z2HME8</accession>
<organism evidence="2 3">
    <name type="scientific">Liparis tanakae</name>
    <name type="common">Tanaka's snailfish</name>
    <dbReference type="NCBI Taxonomy" id="230148"/>
    <lineage>
        <taxon>Eukaryota</taxon>
        <taxon>Metazoa</taxon>
        <taxon>Chordata</taxon>
        <taxon>Craniata</taxon>
        <taxon>Vertebrata</taxon>
        <taxon>Euteleostomi</taxon>
        <taxon>Actinopterygii</taxon>
        <taxon>Neopterygii</taxon>
        <taxon>Teleostei</taxon>
        <taxon>Neoteleostei</taxon>
        <taxon>Acanthomorphata</taxon>
        <taxon>Eupercaria</taxon>
        <taxon>Perciformes</taxon>
        <taxon>Cottioidei</taxon>
        <taxon>Cottales</taxon>
        <taxon>Liparidae</taxon>
        <taxon>Liparis</taxon>
    </lineage>
</organism>
<gene>
    <name evidence="2" type="ORF">EYF80_023835</name>
</gene>
<evidence type="ECO:0000313" key="3">
    <source>
        <dbReference type="Proteomes" id="UP000314294"/>
    </source>
</evidence>
<protein>
    <submittedName>
        <fullName evidence="2">Uncharacterized protein</fullName>
    </submittedName>
</protein>
<evidence type="ECO:0000256" key="1">
    <source>
        <dbReference type="SAM" id="MobiDB-lite"/>
    </source>
</evidence>
<sequence length="122" mass="13086">MLEPVTGHSVTWLQNGWRPAESTCRGVAGRQAGGRHSFTGPRDTDVTRDTGDVFARASRLAVTAPVPFAPASLPDFKEEARIAPPGSAPIAKRPEDIPRPAGWLREALHHARSPSPSRFAGN</sequence>
<proteinExistence type="predicted"/>
<reference evidence="2 3" key="1">
    <citation type="submission" date="2019-03" db="EMBL/GenBank/DDBJ databases">
        <title>First draft genome of Liparis tanakae, snailfish: a comprehensive survey of snailfish specific genes.</title>
        <authorList>
            <person name="Kim W."/>
            <person name="Song I."/>
            <person name="Jeong J.-H."/>
            <person name="Kim D."/>
            <person name="Kim S."/>
            <person name="Ryu S."/>
            <person name="Song J.Y."/>
            <person name="Lee S.K."/>
        </authorList>
    </citation>
    <scope>NUCLEOTIDE SEQUENCE [LARGE SCALE GENOMIC DNA]</scope>
    <source>
        <tissue evidence="2">Muscle</tissue>
    </source>
</reference>
<dbReference type="Proteomes" id="UP000314294">
    <property type="component" value="Unassembled WGS sequence"/>
</dbReference>
<evidence type="ECO:0000313" key="2">
    <source>
        <dbReference type="EMBL" id="TNN65962.1"/>
    </source>
</evidence>
<dbReference type="EMBL" id="SRLO01000227">
    <property type="protein sequence ID" value="TNN65962.1"/>
    <property type="molecule type" value="Genomic_DNA"/>
</dbReference>
<name>A0A4Z2HME8_9TELE</name>
<dbReference type="AlphaFoldDB" id="A0A4Z2HME8"/>
<comment type="caution">
    <text evidence="2">The sequence shown here is derived from an EMBL/GenBank/DDBJ whole genome shotgun (WGS) entry which is preliminary data.</text>
</comment>
<keyword evidence="3" id="KW-1185">Reference proteome</keyword>
<feature type="region of interest" description="Disordered" evidence="1">
    <location>
        <begin position="19"/>
        <end position="48"/>
    </location>
</feature>